<dbReference type="EMBL" id="FNVA01000006">
    <property type="protein sequence ID" value="SEG55760.1"/>
    <property type="molecule type" value="Genomic_DNA"/>
</dbReference>
<dbReference type="PANTHER" id="PTHR43481:SF4">
    <property type="entry name" value="GLYCEROL-1-PHOSPHATE PHOSPHOHYDROLASE 1-RELATED"/>
    <property type="match status" value="1"/>
</dbReference>
<dbReference type="SFLD" id="SFLDG01129">
    <property type="entry name" value="C1.5:_HAD__Beta-PGM__Phosphata"/>
    <property type="match status" value="1"/>
</dbReference>
<dbReference type="SUPFAM" id="SSF56784">
    <property type="entry name" value="HAD-like"/>
    <property type="match status" value="1"/>
</dbReference>
<gene>
    <name evidence="1" type="ORF">SAMN05421819_3521</name>
</gene>
<reference evidence="1 2" key="1">
    <citation type="submission" date="2016-10" db="EMBL/GenBank/DDBJ databases">
        <authorList>
            <person name="de Groot N.N."/>
        </authorList>
    </citation>
    <scope>NUCLEOTIDE SEQUENCE [LARGE SCALE GENOMIC DNA]</scope>
    <source>
        <strain evidence="1 2">DSM 22489</strain>
    </source>
</reference>
<dbReference type="InterPro" id="IPR036412">
    <property type="entry name" value="HAD-like_sf"/>
</dbReference>
<dbReference type="Pfam" id="PF13419">
    <property type="entry name" value="HAD_2"/>
    <property type="match status" value="1"/>
</dbReference>
<protein>
    <submittedName>
        <fullName evidence="1">Sugar-phosphatase</fullName>
    </submittedName>
</protein>
<evidence type="ECO:0000313" key="2">
    <source>
        <dbReference type="Proteomes" id="UP000236728"/>
    </source>
</evidence>
<dbReference type="InterPro" id="IPR023214">
    <property type="entry name" value="HAD_sf"/>
</dbReference>
<dbReference type="Proteomes" id="UP000236728">
    <property type="component" value="Unassembled WGS sequence"/>
</dbReference>
<dbReference type="InterPro" id="IPR041492">
    <property type="entry name" value="HAD_2"/>
</dbReference>
<proteinExistence type="predicted"/>
<dbReference type="AlphaFoldDB" id="A0A1H6B564"/>
<dbReference type="SFLD" id="SFLDS00003">
    <property type="entry name" value="Haloacid_Dehalogenase"/>
    <property type="match status" value="1"/>
</dbReference>
<dbReference type="OrthoDB" id="9797743at2"/>
<dbReference type="InterPro" id="IPR051806">
    <property type="entry name" value="HAD-like_SPP"/>
</dbReference>
<dbReference type="PANTHER" id="PTHR43481">
    <property type="entry name" value="FRUCTOSE-1-PHOSPHATE PHOSPHATASE"/>
    <property type="match status" value="1"/>
</dbReference>
<dbReference type="RefSeq" id="WP_103934371.1">
    <property type="nucleotide sequence ID" value="NZ_FNVA01000006.1"/>
</dbReference>
<dbReference type="InterPro" id="IPR023198">
    <property type="entry name" value="PGP-like_dom2"/>
</dbReference>
<sequence>MAEIVTVEAAGLLFDMDGVLVSSLGSVMRSWRTWAEHFGVPNPQDIVVPHGTRAVDIMESLLPGVDKVVGLKFIEDIEVADVHDIQLLDGVKVLLDSLPTDRWTIVTSATRPLLLARLNAAGLPIPDELITAEDVKRGKPDPEPYRRGAEIIKQDVAQCIVVEDAPNGIGAGLAAGARVIGVAGTHTVPELKAAGATWVVETLANVKATVTEAGLALEIAAV</sequence>
<keyword evidence="2" id="KW-1185">Reference proteome</keyword>
<accession>A0A1H6B564</accession>
<evidence type="ECO:0000313" key="1">
    <source>
        <dbReference type="EMBL" id="SEG55760.1"/>
    </source>
</evidence>
<name>A0A1H6B564_9BACT</name>
<dbReference type="Gene3D" id="3.40.50.1000">
    <property type="entry name" value="HAD superfamily/HAD-like"/>
    <property type="match status" value="1"/>
</dbReference>
<organism evidence="1 2">
    <name type="scientific">Bryocella elongata</name>
    <dbReference type="NCBI Taxonomy" id="863522"/>
    <lineage>
        <taxon>Bacteria</taxon>
        <taxon>Pseudomonadati</taxon>
        <taxon>Acidobacteriota</taxon>
        <taxon>Terriglobia</taxon>
        <taxon>Terriglobales</taxon>
        <taxon>Acidobacteriaceae</taxon>
        <taxon>Bryocella</taxon>
    </lineage>
</organism>
<dbReference type="InterPro" id="IPR006439">
    <property type="entry name" value="HAD-SF_hydro_IA"/>
</dbReference>
<dbReference type="GO" id="GO:0050308">
    <property type="term" value="F:sugar-phosphatase activity"/>
    <property type="evidence" value="ECO:0007669"/>
    <property type="project" value="TreeGrafter"/>
</dbReference>
<dbReference type="NCBIfam" id="TIGR01509">
    <property type="entry name" value="HAD-SF-IA-v3"/>
    <property type="match status" value="1"/>
</dbReference>
<dbReference type="Gene3D" id="1.10.150.240">
    <property type="entry name" value="Putative phosphatase, domain 2"/>
    <property type="match status" value="1"/>
</dbReference>